<feature type="transmembrane region" description="Helical" evidence="7">
    <location>
        <begin position="27"/>
        <end position="44"/>
    </location>
</feature>
<dbReference type="CDD" id="cd07023">
    <property type="entry name" value="S49_Sppa_N_C"/>
    <property type="match status" value="1"/>
</dbReference>
<gene>
    <name evidence="9" type="primary">sppA</name>
    <name evidence="9" type="ORF">SIN8267_02720</name>
</gene>
<dbReference type="PANTHER" id="PTHR33209:SF1">
    <property type="entry name" value="PEPTIDASE S49 DOMAIN-CONTAINING PROTEIN"/>
    <property type="match status" value="1"/>
</dbReference>
<dbReference type="InterPro" id="IPR002142">
    <property type="entry name" value="Peptidase_S49"/>
</dbReference>
<dbReference type="GO" id="GO:0006508">
    <property type="term" value="P:proteolysis"/>
    <property type="evidence" value="ECO:0007669"/>
    <property type="project" value="UniProtKB-KW"/>
</dbReference>
<evidence type="ECO:0000313" key="9">
    <source>
        <dbReference type="EMBL" id="CAH0992587.1"/>
    </source>
</evidence>
<organism evidence="9 10">
    <name type="scientific">Sinobacterium norvegicum</name>
    <dbReference type="NCBI Taxonomy" id="1641715"/>
    <lineage>
        <taxon>Bacteria</taxon>
        <taxon>Pseudomonadati</taxon>
        <taxon>Pseudomonadota</taxon>
        <taxon>Gammaproteobacteria</taxon>
        <taxon>Cellvibrionales</taxon>
        <taxon>Spongiibacteraceae</taxon>
        <taxon>Sinobacterium</taxon>
    </lineage>
</organism>
<comment type="similarity">
    <text evidence="2">Belongs to the peptidase S49 family.</text>
</comment>
<dbReference type="NCBIfam" id="TIGR00705">
    <property type="entry name" value="SppA_67K"/>
    <property type="match status" value="1"/>
</dbReference>
<evidence type="ECO:0000256" key="6">
    <source>
        <dbReference type="ARBA" id="ARBA00023136"/>
    </source>
</evidence>
<dbReference type="GO" id="GO:0008233">
    <property type="term" value="F:peptidase activity"/>
    <property type="evidence" value="ECO:0007669"/>
    <property type="project" value="UniProtKB-KW"/>
</dbReference>
<dbReference type="SUPFAM" id="SSF52096">
    <property type="entry name" value="ClpP/crotonase"/>
    <property type="match status" value="2"/>
</dbReference>
<evidence type="ECO:0000256" key="1">
    <source>
        <dbReference type="ARBA" id="ARBA00004370"/>
    </source>
</evidence>
<dbReference type="InterPro" id="IPR029045">
    <property type="entry name" value="ClpP/crotonase-like_dom_sf"/>
</dbReference>
<keyword evidence="3 9" id="KW-0645">Protease</keyword>
<dbReference type="CDD" id="cd07018">
    <property type="entry name" value="S49_SppA_67K_type"/>
    <property type="match status" value="1"/>
</dbReference>
<dbReference type="Pfam" id="PF01343">
    <property type="entry name" value="Peptidase_S49"/>
    <property type="match status" value="2"/>
</dbReference>
<dbReference type="NCBIfam" id="TIGR00706">
    <property type="entry name" value="SppA_dom"/>
    <property type="match status" value="1"/>
</dbReference>
<evidence type="ECO:0000259" key="8">
    <source>
        <dbReference type="Pfam" id="PF01343"/>
    </source>
</evidence>
<dbReference type="Gene3D" id="6.20.330.10">
    <property type="match status" value="1"/>
</dbReference>
<dbReference type="Proteomes" id="UP000838100">
    <property type="component" value="Unassembled WGS sequence"/>
</dbReference>
<keyword evidence="5" id="KW-0720">Serine protease</keyword>
<keyword evidence="7" id="KW-1133">Transmembrane helix</keyword>
<dbReference type="EC" id="3.4.21.-" evidence="9"/>
<evidence type="ECO:0000256" key="4">
    <source>
        <dbReference type="ARBA" id="ARBA00022801"/>
    </source>
</evidence>
<dbReference type="InterPro" id="IPR047272">
    <property type="entry name" value="S49_SppA_C"/>
</dbReference>
<sequence length="615" mass="67396">MTLKKKPGIIRRVFGGVWGLVTWLRRAVLNIIFIVIIAAVFFALKDSEQPSVPDGAVVAISPTGVLVEQRSYNDTLFALFNQDETNAEVVLSDIIDAVNLAEEDDNVSMIVMQLDNLRGMGMTHAFEISQAISDFQQSGKKVLFRSNNFSQSTYLLASFADEVYLHPMGGVELKGLAVYRSYFKALLDKLYIDFHVFRVGTYKSALEPMMRNDMSEADRASNSVWLSSLWQQYTTTIEANRALKPGQLNEYINNSHILMQQFNGDSAKLAQQMHLIDDIKSRAEYTDYISTLIEGDIEDHLIDFRDYIALSEALNMAAPVADKIALINAEGNIVNGHEPYGAIGGDSLSELIEQAAQDDSVKALVLRINSGGGSAFASEVIREQILRFKATDKKLVISMGPVTASGGYWISADADEIWAMPTTLTGSIGIFAALPNIERGLRHIGISNDGVATTDIAAGYRPDRALDDKTQAMIQSQIENGYERFLTIVAEGRGMSVEQVEVVAEGRVWSGQDAYERGLVDQLGSTQDAIASAAKLAGVEAYEVELISPILSAKQQFMLELSGASAAIMPMSLQAQTISLLQMLGLEPLQGQSALWFNSRDPKGFYAQCTECMAP</sequence>
<reference evidence="9" key="1">
    <citation type="submission" date="2021-12" db="EMBL/GenBank/DDBJ databases">
        <authorList>
            <person name="Rodrigo-Torres L."/>
            <person name="Arahal R. D."/>
            <person name="Lucena T."/>
        </authorList>
    </citation>
    <scope>NUCLEOTIDE SEQUENCE</scope>
    <source>
        <strain evidence="9">CECT 8267</strain>
    </source>
</reference>
<comment type="subcellular location">
    <subcellularLocation>
        <location evidence="1">Membrane</location>
    </subcellularLocation>
</comment>
<dbReference type="InterPro" id="IPR004635">
    <property type="entry name" value="Pept_S49_SppA"/>
</dbReference>
<name>A0ABM9AHS6_9GAMM</name>
<accession>A0ABM9AHS6</accession>
<evidence type="ECO:0000256" key="5">
    <source>
        <dbReference type="ARBA" id="ARBA00022825"/>
    </source>
</evidence>
<evidence type="ECO:0000313" key="10">
    <source>
        <dbReference type="Proteomes" id="UP000838100"/>
    </source>
</evidence>
<dbReference type="PANTHER" id="PTHR33209">
    <property type="entry name" value="PROTEASE 4"/>
    <property type="match status" value="1"/>
</dbReference>
<keyword evidence="10" id="KW-1185">Reference proteome</keyword>
<proteinExistence type="inferred from homology"/>
<feature type="domain" description="Peptidase S49" evidence="8">
    <location>
        <begin position="388"/>
        <end position="539"/>
    </location>
</feature>
<dbReference type="PIRSF" id="PIRSF001217">
    <property type="entry name" value="Protease_4_SppA"/>
    <property type="match status" value="1"/>
</dbReference>
<dbReference type="RefSeq" id="WP_237445268.1">
    <property type="nucleotide sequence ID" value="NZ_CAKLPX010000003.1"/>
</dbReference>
<evidence type="ECO:0000256" key="3">
    <source>
        <dbReference type="ARBA" id="ARBA00022670"/>
    </source>
</evidence>
<comment type="caution">
    <text evidence="9">The sequence shown here is derived from an EMBL/GenBank/DDBJ whole genome shotgun (WGS) entry which is preliminary data.</text>
</comment>
<dbReference type="EMBL" id="CAKLPX010000003">
    <property type="protein sequence ID" value="CAH0992587.1"/>
    <property type="molecule type" value="Genomic_DNA"/>
</dbReference>
<dbReference type="InterPro" id="IPR004634">
    <property type="entry name" value="Pept_S49_pIV"/>
</dbReference>
<dbReference type="InterPro" id="IPR047217">
    <property type="entry name" value="S49_SppA_67K_type_N"/>
</dbReference>
<feature type="domain" description="Peptidase S49" evidence="8">
    <location>
        <begin position="135"/>
        <end position="284"/>
    </location>
</feature>
<keyword evidence="4 9" id="KW-0378">Hydrolase</keyword>
<keyword evidence="7" id="KW-0812">Transmembrane</keyword>
<keyword evidence="6 7" id="KW-0472">Membrane</keyword>
<evidence type="ECO:0000256" key="7">
    <source>
        <dbReference type="SAM" id="Phobius"/>
    </source>
</evidence>
<dbReference type="Gene3D" id="3.90.226.10">
    <property type="entry name" value="2-enoyl-CoA Hydratase, Chain A, domain 1"/>
    <property type="match status" value="3"/>
</dbReference>
<evidence type="ECO:0000256" key="2">
    <source>
        <dbReference type="ARBA" id="ARBA00008683"/>
    </source>
</evidence>
<protein>
    <submittedName>
        <fullName evidence="9">Protease 4</fullName>
        <ecNumber evidence="9">3.4.21.-</ecNumber>
    </submittedName>
</protein>